<keyword evidence="3" id="KW-1185">Reference proteome</keyword>
<dbReference type="Proteomes" id="UP001189122">
    <property type="component" value="Unassembled WGS sequence"/>
</dbReference>
<comment type="caution">
    <text evidence="2">The sequence shown here is derived from an EMBL/GenBank/DDBJ whole genome shotgun (WGS) entry which is preliminary data.</text>
</comment>
<evidence type="ECO:0000256" key="1">
    <source>
        <dbReference type="SAM" id="MobiDB-lite"/>
    </source>
</evidence>
<feature type="region of interest" description="Disordered" evidence="1">
    <location>
        <begin position="52"/>
        <end position="87"/>
    </location>
</feature>
<evidence type="ECO:0000313" key="2">
    <source>
        <dbReference type="EMBL" id="CAA6674448.1"/>
    </source>
</evidence>
<sequence>MLWPRTEAVNSRVPLGSKHSAAIGFSPLFVVIFCEEGFSWNWRGIWQGKIEEKKQKKKKKKKQKKKQKKTSKKTKKKDLWPIRVLSS</sequence>
<dbReference type="EMBL" id="CACRZD030000111">
    <property type="protein sequence ID" value="CAA6674448.1"/>
    <property type="molecule type" value="Genomic_DNA"/>
</dbReference>
<evidence type="ECO:0000313" key="3">
    <source>
        <dbReference type="Proteomes" id="UP001189122"/>
    </source>
</evidence>
<proteinExistence type="predicted"/>
<organism evidence="2 3">
    <name type="scientific">Spirodela intermedia</name>
    <name type="common">Intermediate duckweed</name>
    <dbReference type="NCBI Taxonomy" id="51605"/>
    <lineage>
        <taxon>Eukaryota</taxon>
        <taxon>Viridiplantae</taxon>
        <taxon>Streptophyta</taxon>
        <taxon>Embryophyta</taxon>
        <taxon>Tracheophyta</taxon>
        <taxon>Spermatophyta</taxon>
        <taxon>Magnoliopsida</taxon>
        <taxon>Liliopsida</taxon>
        <taxon>Araceae</taxon>
        <taxon>Lemnoideae</taxon>
        <taxon>Spirodela</taxon>
    </lineage>
</organism>
<reference evidence="3" key="1">
    <citation type="journal article" date="2020" name="Sci. Rep.">
        <title>Chromosome-scale genome assembly for the duckweed Spirodela intermedia, integrating cytogenetic maps, PacBio and Oxford Nanopore libraries.</title>
        <authorList>
            <person name="Hoang P.T.N."/>
            <person name="Fiebig A."/>
            <person name="Novak P."/>
            <person name="Macas J."/>
            <person name="Cao H.X."/>
            <person name="Stepanenko A."/>
            <person name="Chen G."/>
            <person name="Borisjuk N."/>
            <person name="Scholz U."/>
            <person name="Schubert I."/>
        </authorList>
    </citation>
    <scope>NUCLEOTIDE SEQUENCE [LARGE SCALE GENOMIC DNA]</scope>
</reference>
<protein>
    <submittedName>
        <fullName evidence="2">Uncharacterized protein</fullName>
    </submittedName>
</protein>
<gene>
    <name evidence="2" type="ORF">SI7747_UN020806</name>
</gene>
<feature type="compositionally biased region" description="Basic residues" evidence="1">
    <location>
        <begin position="55"/>
        <end position="76"/>
    </location>
</feature>
<name>A0ABN7E9B2_SPIIN</name>
<accession>A0ABN7E9B2</accession>